<accession>A0A9K3GKX5</accession>
<reference evidence="1 2" key="1">
    <citation type="journal article" date="2018" name="PLoS ONE">
        <title>The draft genome of Kipferlia bialata reveals reductive genome evolution in fornicate parasites.</title>
        <authorList>
            <person name="Tanifuji G."/>
            <person name="Takabayashi S."/>
            <person name="Kume K."/>
            <person name="Takagi M."/>
            <person name="Nakayama T."/>
            <person name="Kamikawa R."/>
            <person name="Inagaki Y."/>
            <person name="Hashimoto T."/>
        </authorList>
    </citation>
    <scope>NUCLEOTIDE SEQUENCE [LARGE SCALE GENOMIC DNA]</scope>
    <source>
        <strain evidence="1">NY0173</strain>
    </source>
</reference>
<sequence length="393" mass="40028">VSIEATAMGTMTLKAKYDGTVLDTTTVAVAAVPDTFTVDDYTVQPGTTTSIPVNWFLGTTALDTATSAGGVLKLSATNSPSDAKSCAWVSASSAYECGPFDTFTSAVSHTFYGWADGTAIGSDSTLFQTGSPTFAASSVSPSTLERDVPTTMVLHMVDQWGNAYRDNAPTDVSVKVTLAGTTSTDLTCTYNSTDGTWGCGDFTLPYAYDSATLDAHVTYGVSPLTTLGTYTISTPLPPSANESGMNAAATAEVDDTVQVTVDLRNSANEAVGDLTGVTVAMSGAQTGSVPATWDAATTTYKASFVASAEGTVSLSAVYKTYTMASVAVAVSAKPTSLWQNVVRIGGIAVGAVTGTAVAAAVAVNTSATAASALPAKISNFLKFGKSATKTLPM</sequence>
<gene>
    <name evidence="1" type="ORF">KIPB_008580</name>
</gene>
<dbReference type="AlphaFoldDB" id="A0A9K3GKX5"/>
<dbReference type="Proteomes" id="UP000265618">
    <property type="component" value="Unassembled WGS sequence"/>
</dbReference>
<comment type="caution">
    <text evidence="1">The sequence shown here is derived from an EMBL/GenBank/DDBJ whole genome shotgun (WGS) entry which is preliminary data.</text>
</comment>
<evidence type="ECO:0000313" key="1">
    <source>
        <dbReference type="EMBL" id="GIQ86682.1"/>
    </source>
</evidence>
<dbReference type="EMBL" id="BDIP01002691">
    <property type="protein sequence ID" value="GIQ86682.1"/>
    <property type="molecule type" value="Genomic_DNA"/>
</dbReference>
<keyword evidence="2" id="KW-1185">Reference proteome</keyword>
<feature type="non-terminal residue" evidence="1">
    <location>
        <position position="1"/>
    </location>
</feature>
<evidence type="ECO:0000313" key="2">
    <source>
        <dbReference type="Proteomes" id="UP000265618"/>
    </source>
</evidence>
<organism evidence="1 2">
    <name type="scientific">Kipferlia bialata</name>
    <dbReference type="NCBI Taxonomy" id="797122"/>
    <lineage>
        <taxon>Eukaryota</taxon>
        <taxon>Metamonada</taxon>
        <taxon>Carpediemonas-like organisms</taxon>
        <taxon>Kipferlia</taxon>
    </lineage>
</organism>
<protein>
    <submittedName>
        <fullName evidence="1">Uncharacterized protein</fullName>
    </submittedName>
</protein>
<name>A0A9K3GKX5_9EUKA</name>
<proteinExistence type="predicted"/>